<comment type="function">
    <text evidence="1">Involved in the biosynthesis of the siderophore enterobactin (enterochelin), which is a macrocyclic trimeric lactone of N-(2,3-dihydroxybenzoyl)-serine. The serine trilactone serves as a scaffolding for the three catechol functionalities that provide hexadentate coordination for the tightly ligated iron(2+) atoms. Plays an essential role in the assembly of the enterobactin by catalyzing the transfer of the 4'-phosphopantetheine (Ppant) moiety from coenzyme A to the apo-domains of both EntB (ArCP domain) and EntF (PCP domain) to yield their holo-forms which make them competent for the activation of 2,3-dihydroxybenzoate (DHB) and L-serine, respectively.</text>
</comment>
<comment type="catalytic activity">
    <reaction evidence="10">
        <text>apo-[aryl-carrier protein] + CoA = holo-[aryl-carrier protein] + adenosine 3',5'-bisphosphate + H(+)</text>
        <dbReference type="Rhea" id="RHEA:48404"/>
        <dbReference type="Rhea" id="RHEA-COMP:15903"/>
        <dbReference type="Rhea" id="RHEA-COMP:17557"/>
        <dbReference type="ChEBI" id="CHEBI:15378"/>
        <dbReference type="ChEBI" id="CHEBI:29999"/>
        <dbReference type="ChEBI" id="CHEBI:57287"/>
        <dbReference type="ChEBI" id="CHEBI:58343"/>
        <dbReference type="ChEBI" id="CHEBI:64479"/>
    </reaction>
</comment>
<evidence type="ECO:0000256" key="5">
    <source>
        <dbReference type="ARBA" id="ARBA00019087"/>
    </source>
</evidence>
<keyword evidence="7" id="KW-0259">Enterobactin biosynthesis</keyword>
<evidence type="ECO:0000256" key="1">
    <source>
        <dbReference type="ARBA" id="ARBA00003937"/>
    </source>
</evidence>
<comment type="pathway">
    <text evidence="2">Siderophore biosynthesis; enterobactin biosynthesis.</text>
</comment>
<dbReference type="PANTHER" id="PTHR38096">
    <property type="entry name" value="ENTEROBACTIN SYNTHASE COMPONENT D"/>
    <property type="match status" value="1"/>
</dbReference>
<proteinExistence type="inferred from homology"/>
<evidence type="ECO:0000256" key="11">
    <source>
        <dbReference type="ARBA" id="ARBA00049191"/>
    </source>
</evidence>
<dbReference type="Proteomes" id="UP001064087">
    <property type="component" value="Chromosome"/>
</dbReference>
<evidence type="ECO:0000259" key="13">
    <source>
        <dbReference type="Pfam" id="PF17837"/>
    </source>
</evidence>
<dbReference type="InterPro" id="IPR041354">
    <property type="entry name" value="4PPT_N"/>
</dbReference>
<dbReference type="EMBL" id="CP106738">
    <property type="protein sequence ID" value="UXX83516.1"/>
    <property type="molecule type" value="Genomic_DNA"/>
</dbReference>
<organism evidence="14 15">
    <name type="scientific">Roseovarius pelagicus</name>
    <dbReference type="NCBI Taxonomy" id="2980108"/>
    <lineage>
        <taxon>Bacteria</taxon>
        <taxon>Pseudomonadati</taxon>
        <taxon>Pseudomonadota</taxon>
        <taxon>Alphaproteobacteria</taxon>
        <taxon>Rhodobacterales</taxon>
        <taxon>Roseobacteraceae</taxon>
        <taxon>Roseovarius</taxon>
    </lineage>
</organism>
<evidence type="ECO:0000256" key="7">
    <source>
        <dbReference type="ARBA" id="ARBA00023191"/>
    </source>
</evidence>
<reference evidence="14" key="1">
    <citation type="submission" date="2022-10" db="EMBL/GenBank/DDBJ databases">
        <title>Roseovarius pelagicus sp. nov., isolated from Arctic seawater.</title>
        <authorList>
            <person name="Hong Y.W."/>
            <person name="Hwang C.Y."/>
        </authorList>
    </citation>
    <scope>NUCLEOTIDE SEQUENCE</scope>
    <source>
        <strain evidence="14">HL-MP18</strain>
    </source>
</reference>
<evidence type="ECO:0000259" key="12">
    <source>
        <dbReference type="Pfam" id="PF01648"/>
    </source>
</evidence>
<dbReference type="PANTHER" id="PTHR38096:SF1">
    <property type="entry name" value="ENTEROBACTIN SYNTHASE COMPONENT D"/>
    <property type="match status" value="1"/>
</dbReference>
<feature type="domain" description="4'-phosphopantetheinyl transferase" evidence="12">
    <location>
        <begin position="121"/>
        <end position="206"/>
    </location>
</feature>
<evidence type="ECO:0000256" key="2">
    <source>
        <dbReference type="ARBA" id="ARBA00004993"/>
    </source>
</evidence>
<accession>A0ABY6DBJ6</accession>
<comment type="subunit">
    <text evidence="4">EntB, EntD, EntE, and EntF form a multienzyme complex called enterobactin synthase.</text>
</comment>
<dbReference type="SUPFAM" id="SSF56214">
    <property type="entry name" value="4'-phosphopantetheinyl transferase"/>
    <property type="match status" value="1"/>
</dbReference>
<dbReference type="Gene3D" id="3.90.470.20">
    <property type="entry name" value="4'-phosphopantetheinyl transferase domain"/>
    <property type="match status" value="1"/>
</dbReference>
<feature type="domain" description="4'-phosphopantetheinyl transferase N-terminal" evidence="13">
    <location>
        <begin position="48"/>
        <end position="113"/>
    </location>
</feature>
<comment type="similarity">
    <text evidence="3">Belongs to the P-Pant transferase superfamily. EntD family.</text>
</comment>
<evidence type="ECO:0000256" key="4">
    <source>
        <dbReference type="ARBA" id="ARBA00011503"/>
    </source>
</evidence>
<evidence type="ECO:0000256" key="6">
    <source>
        <dbReference type="ARBA" id="ARBA00022679"/>
    </source>
</evidence>
<dbReference type="InterPro" id="IPR003542">
    <property type="entry name" value="Enbac_synth_compD-like"/>
</dbReference>
<dbReference type="Pfam" id="PF01648">
    <property type="entry name" value="ACPS"/>
    <property type="match status" value="1"/>
</dbReference>
<name>A0ABY6DBJ6_9RHOB</name>
<evidence type="ECO:0000256" key="9">
    <source>
        <dbReference type="ARBA" id="ARBA00031996"/>
    </source>
</evidence>
<gene>
    <name evidence="14" type="ORF">N7U68_02215</name>
</gene>
<dbReference type="InterPro" id="IPR037143">
    <property type="entry name" value="4-PPantetheinyl_Trfase_dom_sf"/>
</dbReference>
<dbReference type="PRINTS" id="PR01399">
    <property type="entry name" value="ENTSNTHTASED"/>
</dbReference>
<evidence type="ECO:0000313" key="14">
    <source>
        <dbReference type="EMBL" id="UXX83516.1"/>
    </source>
</evidence>
<keyword evidence="6 14" id="KW-0808">Transferase</keyword>
<protein>
    <recommendedName>
        <fullName evidence="5">Enterobactin synthase component D</fullName>
    </recommendedName>
    <alternativeName>
        <fullName evidence="8">4'-phosphopantetheinyl transferase EntD</fullName>
    </alternativeName>
    <alternativeName>
        <fullName evidence="9">Enterochelin synthase D</fullName>
    </alternativeName>
</protein>
<comment type="catalytic activity">
    <reaction evidence="11">
        <text>apo-[peptidyl-carrier protein] + CoA = holo-[peptidyl-carrier protein] + adenosine 3',5'-bisphosphate + H(+)</text>
        <dbReference type="Rhea" id="RHEA:46228"/>
        <dbReference type="Rhea" id="RHEA-COMP:11479"/>
        <dbReference type="Rhea" id="RHEA-COMP:11480"/>
        <dbReference type="ChEBI" id="CHEBI:15378"/>
        <dbReference type="ChEBI" id="CHEBI:29999"/>
        <dbReference type="ChEBI" id="CHEBI:57287"/>
        <dbReference type="ChEBI" id="CHEBI:58343"/>
        <dbReference type="ChEBI" id="CHEBI:64479"/>
    </reaction>
</comment>
<dbReference type="Pfam" id="PF17837">
    <property type="entry name" value="4PPT_N"/>
    <property type="match status" value="1"/>
</dbReference>
<keyword evidence="15" id="KW-1185">Reference proteome</keyword>
<evidence type="ECO:0000313" key="15">
    <source>
        <dbReference type="Proteomes" id="UP001064087"/>
    </source>
</evidence>
<evidence type="ECO:0000256" key="10">
    <source>
        <dbReference type="ARBA" id="ARBA00049176"/>
    </source>
</evidence>
<evidence type="ECO:0000256" key="8">
    <source>
        <dbReference type="ARBA" id="ARBA00029894"/>
    </source>
</evidence>
<dbReference type="RefSeq" id="WP_241188173.1">
    <property type="nucleotide sequence ID" value="NZ_CP106738.1"/>
</dbReference>
<dbReference type="InterPro" id="IPR008278">
    <property type="entry name" value="4-PPantetheinyl_Trfase_dom"/>
</dbReference>
<sequence length="244" mass="26134">MIALNAQTAAPLRNDLSIEAEVRQMFGPRVAVSVTDPRNPKAPLWPAEAVAMTRATSARKSEFASGRAAARHAMQSLGHAPQAVPCGADRAPVWPRGLTGSISHTTGVCIAIVGETGSLRSVGVDVEDDSPLDDDLIPSVCTLAERAWLAIQPEAMRGNLAKLIFSAKECAYKCQFAVTGTLFDFDTLEITPDIDTGQFEATFTRDIAPFEAGTCFHGRFTVCQGVIVTAMVLARSPRWTMQGQ</sequence>
<evidence type="ECO:0000256" key="3">
    <source>
        <dbReference type="ARBA" id="ARBA00008342"/>
    </source>
</evidence>
<dbReference type="GO" id="GO:0016740">
    <property type="term" value="F:transferase activity"/>
    <property type="evidence" value="ECO:0007669"/>
    <property type="project" value="UniProtKB-KW"/>
</dbReference>